<evidence type="ECO:0000313" key="2">
    <source>
        <dbReference type="EMBL" id="SEQ71392.1"/>
    </source>
</evidence>
<dbReference type="InterPro" id="IPR037883">
    <property type="entry name" value="Knr4/Smi1-like_sf"/>
</dbReference>
<accession>A0A1H9IA43</accession>
<dbReference type="Pfam" id="PF09346">
    <property type="entry name" value="SMI1_KNR4"/>
    <property type="match status" value="1"/>
</dbReference>
<dbReference type="Proteomes" id="UP000199410">
    <property type="component" value="Unassembled WGS sequence"/>
</dbReference>
<reference evidence="2 3" key="1">
    <citation type="submission" date="2016-10" db="EMBL/GenBank/DDBJ databases">
        <authorList>
            <person name="Varghese N."/>
            <person name="Submissions S."/>
        </authorList>
    </citation>
    <scope>NUCLEOTIDE SEQUENCE [LARGE SCALE GENOMIC DNA]</scope>
    <source>
        <strain evidence="2 3">TC-13</strain>
    </source>
</reference>
<proteinExistence type="predicted"/>
<sequence>MSPLHNIFTANPPANEHEILLIEQTMAIHLPQEYKNVLKESNGFSFTNGVFIYGTEEIMERNETWEVKEYAKGYVAIGDDGGGMVFLMALEKEACQVFVVDVGDMNPQHAILVSSHLNKWLQEGFLD</sequence>
<feature type="domain" description="Knr4/Smi1-like" evidence="1">
    <location>
        <begin position="13"/>
        <end position="123"/>
    </location>
</feature>
<comment type="caution">
    <text evidence="2">The sequence shown here is derived from an EMBL/GenBank/DDBJ whole genome shotgun (WGS) entry which is preliminary data.</text>
</comment>
<protein>
    <submittedName>
        <fullName evidence="2">SMI1 / KNR4 family (SUKH-1)</fullName>
    </submittedName>
</protein>
<dbReference type="SMART" id="SM00860">
    <property type="entry name" value="SMI1_KNR4"/>
    <property type="match status" value="1"/>
</dbReference>
<dbReference type="RefSeq" id="WP_089986086.1">
    <property type="nucleotide sequence ID" value="NZ_FMVP01000007.1"/>
</dbReference>
<dbReference type="SUPFAM" id="SSF160631">
    <property type="entry name" value="SMI1/KNR4-like"/>
    <property type="match status" value="1"/>
</dbReference>
<evidence type="ECO:0000259" key="1">
    <source>
        <dbReference type="SMART" id="SM00860"/>
    </source>
</evidence>
<name>A0A1H9IA43_9BACI</name>
<organism evidence="2 3">
    <name type="scientific">Lysinibacillus fusiformis</name>
    <dbReference type="NCBI Taxonomy" id="28031"/>
    <lineage>
        <taxon>Bacteria</taxon>
        <taxon>Bacillati</taxon>
        <taxon>Bacillota</taxon>
        <taxon>Bacilli</taxon>
        <taxon>Bacillales</taxon>
        <taxon>Bacillaceae</taxon>
        <taxon>Lysinibacillus</taxon>
    </lineage>
</organism>
<gene>
    <name evidence="2" type="ORF">SAMN02787113_02210</name>
</gene>
<dbReference type="EMBL" id="FOEL01000007">
    <property type="protein sequence ID" value="SEQ71392.1"/>
    <property type="molecule type" value="Genomic_DNA"/>
</dbReference>
<dbReference type="AlphaFoldDB" id="A0A1H9IA43"/>
<dbReference type="InterPro" id="IPR018958">
    <property type="entry name" value="Knr4/Smi1-like_dom"/>
</dbReference>
<evidence type="ECO:0000313" key="3">
    <source>
        <dbReference type="Proteomes" id="UP000199410"/>
    </source>
</evidence>
<dbReference type="Gene3D" id="3.40.1580.10">
    <property type="entry name" value="SMI1/KNR4-like"/>
    <property type="match status" value="1"/>
</dbReference>